<feature type="signal peptide" evidence="5">
    <location>
        <begin position="1"/>
        <end position="27"/>
    </location>
</feature>
<evidence type="ECO:0000313" key="7">
    <source>
        <dbReference type="EMBL" id="SFH43294.1"/>
    </source>
</evidence>
<keyword evidence="5" id="KW-0732">Signal</keyword>
<dbReference type="OrthoDB" id="1095575at2"/>
<dbReference type="GO" id="GO:0016491">
    <property type="term" value="F:oxidoreductase activity"/>
    <property type="evidence" value="ECO:0007669"/>
    <property type="project" value="InterPro"/>
</dbReference>
<keyword evidence="3" id="KW-1015">Disulfide bond</keyword>
<feature type="domain" description="Thioredoxin" evidence="6">
    <location>
        <begin position="449"/>
        <end position="592"/>
    </location>
</feature>
<evidence type="ECO:0000256" key="1">
    <source>
        <dbReference type="ARBA" id="ARBA00004196"/>
    </source>
</evidence>
<reference evidence="7 8" key="1">
    <citation type="submission" date="2016-10" db="EMBL/GenBank/DDBJ databases">
        <authorList>
            <person name="de Groot N.N."/>
        </authorList>
    </citation>
    <scope>NUCLEOTIDE SEQUENCE [LARGE SCALE GENOMIC DNA]</scope>
    <source>
        <strain evidence="7 8">DSM 18684</strain>
    </source>
</reference>
<keyword evidence="4" id="KW-0676">Redox-active center</keyword>
<keyword evidence="2" id="KW-0201">Cytochrome c-type biogenesis</keyword>
<dbReference type="GO" id="GO:0030313">
    <property type="term" value="C:cell envelope"/>
    <property type="evidence" value="ECO:0007669"/>
    <property type="project" value="UniProtKB-SubCell"/>
</dbReference>
<gene>
    <name evidence="7" type="ORF">SAMN04489864_11254</name>
</gene>
<dbReference type="InterPro" id="IPR000866">
    <property type="entry name" value="AhpC/TSA"/>
</dbReference>
<keyword evidence="8" id="KW-1185">Reference proteome</keyword>
<sequence length="595" mass="67742">MTNNMKTYIKTLLLGFFCFINMVNVSAQQQWTKITGTVTQQKNYEITIVGKTGEKSFRAALYVIDTTSKKFAIALPLLANTSYKMQVAVMKMGHRRLEVDYGATFPLKLVANQALNLTLNPLLFKQAQKGLTILKVPAKFSTVAVSGYIKDAKLGAELSFEKVVEGHLQNIQTSFIAKGDTSAHFNFIVPIEKEGFYYLSTLRSKKRLYLKPNDQLKLVLDMKTGIEVSTSKSTAENELIAQWEQLVSPLTSMAMSTKPDRAAFSATYQPLQSKIALFSQQVKTPNAKFNSLFKTAIELDNNLFALNILLKSSMEKRGAFLMPAKDFLSVPDYYKQFLQENRVKSANILQLGEGHSYLNLFAKFNLSNLEETKRKQLDNAERVKLMMSAISNDTLKAFVLQSQLAELELDIANYSEFRDTFMPYQQYVKLPSVKQKYNLLLKQFVADTAFIGKPANDFTLPDVNDKMVSMNDFKGKVVVIDVWATWCGPCKAQMPFLKEIEEQYKGNDNVVFAGISLDAQKDKQKWLDMIKEKHLEGVQLLDDFGKTFGRKYKMVAIPRFLIIDKKGNWAEVRCPLPENKEKFKKYIDRELNRID</sequence>
<dbReference type="InterPro" id="IPR017937">
    <property type="entry name" value="Thioredoxin_CS"/>
</dbReference>
<dbReference type="PROSITE" id="PS00194">
    <property type="entry name" value="THIOREDOXIN_1"/>
    <property type="match status" value="1"/>
</dbReference>
<dbReference type="CDD" id="cd02966">
    <property type="entry name" value="TlpA_like_family"/>
    <property type="match status" value="1"/>
</dbReference>
<dbReference type="InterPro" id="IPR036249">
    <property type="entry name" value="Thioredoxin-like_sf"/>
</dbReference>
<dbReference type="InterPro" id="IPR050553">
    <property type="entry name" value="Thioredoxin_ResA/DsbE_sf"/>
</dbReference>
<feature type="chain" id="PRO_5011521217" evidence="5">
    <location>
        <begin position="28"/>
        <end position="595"/>
    </location>
</feature>
<evidence type="ECO:0000256" key="4">
    <source>
        <dbReference type="ARBA" id="ARBA00023284"/>
    </source>
</evidence>
<evidence type="ECO:0000256" key="2">
    <source>
        <dbReference type="ARBA" id="ARBA00022748"/>
    </source>
</evidence>
<dbReference type="Pfam" id="PF00578">
    <property type="entry name" value="AhpC-TSA"/>
    <property type="match status" value="1"/>
</dbReference>
<protein>
    <submittedName>
        <fullName evidence="7">Peroxiredoxin</fullName>
    </submittedName>
</protein>
<evidence type="ECO:0000259" key="6">
    <source>
        <dbReference type="PROSITE" id="PS51352"/>
    </source>
</evidence>
<dbReference type="STRING" id="414048.SAMN04489864_11254"/>
<dbReference type="PANTHER" id="PTHR42852">
    <property type="entry name" value="THIOL:DISULFIDE INTERCHANGE PROTEIN DSBE"/>
    <property type="match status" value="1"/>
</dbReference>
<dbReference type="InterPro" id="IPR013766">
    <property type="entry name" value="Thioredoxin_domain"/>
</dbReference>
<proteinExistence type="predicted"/>
<dbReference type="GO" id="GO:0016209">
    <property type="term" value="F:antioxidant activity"/>
    <property type="evidence" value="ECO:0007669"/>
    <property type="project" value="InterPro"/>
</dbReference>
<dbReference type="AlphaFoldDB" id="A0A1I2ZZS6"/>
<evidence type="ECO:0000256" key="3">
    <source>
        <dbReference type="ARBA" id="ARBA00023157"/>
    </source>
</evidence>
<accession>A0A1I2ZZS6</accession>
<dbReference type="GO" id="GO:0017004">
    <property type="term" value="P:cytochrome complex assembly"/>
    <property type="evidence" value="ECO:0007669"/>
    <property type="project" value="UniProtKB-KW"/>
</dbReference>
<comment type="subcellular location">
    <subcellularLocation>
        <location evidence="1">Cell envelope</location>
    </subcellularLocation>
</comment>
<dbReference type="PANTHER" id="PTHR42852:SF6">
    <property type="entry name" value="THIOL:DISULFIDE INTERCHANGE PROTEIN DSBE"/>
    <property type="match status" value="1"/>
</dbReference>
<dbReference type="PROSITE" id="PS51352">
    <property type="entry name" value="THIOREDOXIN_2"/>
    <property type="match status" value="1"/>
</dbReference>
<dbReference type="Gene3D" id="3.40.30.10">
    <property type="entry name" value="Glutaredoxin"/>
    <property type="match status" value="1"/>
</dbReference>
<dbReference type="EMBL" id="FOPP01000012">
    <property type="protein sequence ID" value="SFH43294.1"/>
    <property type="molecule type" value="Genomic_DNA"/>
</dbReference>
<evidence type="ECO:0000313" key="8">
    <source>
        <dbReference type="Proteomes" id="UP000199666"/>
    </source>
</evidence>
<dbReference type="Proteomes" id="UP000199666">
    <property type="component" value="Unassembled WGS sequence"/>
</dbReference>
<organism evidence="7 8">
    <name type="scientific">Pedobacter insulae</name>
    <dbReference type="NCBI Taxonomy" id="414048"/>
    <lineage>
        <taxon>Bacteria</taxon>
        <taxon>Pseudomonadati</taxon>
        <taxon>Bacteroidota</taxon>
        <taxon>Sphingobacteriia</taxon>
        <taxon>Sphingobacteriales</taxon>
        <taxon>Sphingobacteriaceae</taxon>
        <taxon>Pedobacter</taxon>
    </lineage>
</organism>
<name>A0A1I2ZZS6_9SPHI</name>
<dbReference type="SUPFAM" id="SSF52833">
    <property type="entry name" value="Thioredoxin-like"/>
    <property type="match status" value="1"/>
</dbReference>
<evidence type="ECO:0000256" key="5">
    <source>
        <dbReference type="SAM" id="SignalP"/>
    </source>
</evidence>